<sequence>MLAGVADVLTLQATGYGPLALNLPRRSYHVNLADSASGCTYEYQRKKPGLKGGAVEALSRRVEMLENAVFNNPHAPMTVPPSAGQPETLHSHAESGDPQALGGILSILTREIQQLNSNLATPSTRAGPIATPSASSIHGSAQEEEPDSTTERPRKRTRLNSFALIDEAENNGVAHRRALSRPDVIEELLDAYFENIHPWVPILHETRFRHRLADSKHRDQSFIILHAILVAALRLVDVTKPCVSILDIDMEERRSRNYVLLNGMSDLTLENLQALVIIAFIDIGQGETSKAWSTIGSLARTAQYLHLSVEDTDFAEPAALLSNLPRLPPPENWIEEEERRRLFWNVFLLDSWNVSLTADDVCRRLPIDGGLWKRNQPALTPYLGIWDHSAAKIGHTITFLPSKYEIPGSAAESGTAAGSGATNESGPHQGNSAASVERLKIGAFAYYVESVESLSRINTYFVQQKIDFTNRQEVFSWLTRFKELDLRLVQ</sequence>
<comment type="caution">
    <text evidence="8">The sequence shown here is derived from an EMBL/GenBank/DDBJ whole genome shotgun (WGS) entry which is preliminary data.</text>
</comment>
<evidence type="ECO:0000259" key="7">
    <source>
        <dbReference type="Pfam" id="PF04082"/>
    </source>
</evidence>
<evidence type="ECO:0000313" key="9">
    <source>
        <dbReference type="Proteomes" id="UP001152087"/>
    </source>
</evidence>
<dbReference type="CDD" id="cd12148">
    <property type="entry name" value="fungal_TF_MHR"/>
    <property type="match status" value="1"/>
</dbReference>
<feature type="domain" description="Xylanolytic transcriptional activator regulatory" evidence="7">
    <location>
        <begin position="189"/>
        <end position="354"/>
    </location>
</feature>
<dbReference type="InterPro" id="IPR050815">
    <property type="entry name" value="TF_fung"/>
</dbReference>
<feature type="compositionally biased region" description="Low complexity" evidence="6">
    <location>
        <begin position="411"/>
        <end position="426"/>
    </location>
</feature>
<feature type="region of interest" description="Disordered" evidence="6">
    <location>
        <begin position="120"/>
        <end position="157"/>
    </location>
</feature>
<proteinExistence type="predicted"/>
<organism evidence="8 9">
    <name type="scientific">Fusarium falciforme</name>
    <dbReference type="NCBI Taxonomy" id="195108"/>
    <lineage>
        <taxon>Eukaryota</taxon>
        <taxon>Fungi</taxon>
        <taxon>Dikarya</taxon>
        <taxon>Ascomycota</taxon>
        <taxon>Pezizomycotina</taxon>
        <taxon>Sordariomycetes</taxon>
        <taxon>Hypocreomycetidae</taxon>
        <taxon>Hypocreales</taxon>
        <taxon>Nectriaceae</taxon>
        <taxon>Fusarium</taxon>
        <taxon>Fusarium solani species complex</taxon>
    </lineage>
</organism>
<feature type="region of interest" description="Disordered" evidence="6">
    <location>
        <begin position="411"/>
        <end position="432"/>
    </location>
</feature>
<dbReference type="PANTHER" id="PTHR47338:SF23">
    <property type="entry name" value="ZN(II)2CYS6 TRANSCRIPTION FACTOR (EUROFUNG)"/>
    <property type="match status" value="1"/>
</dbReference>
<dbReference type="Proteomes" id="UP001152087">
    <property type="component" value="Unassembled WGS sequence"/>
</dbReference>
<protein>
    <recommendedName>
        <fullName evidence="7">Xylanolytic transcriptional activator regulatory domain-containing protein</fullName>
    </recommendedName>
</protein>
<accession>A0A9W8R1Q3</accession>
<dbReference type="GO" id="GO:0006351">
    <property type="term" value="P:DNA-templated transcription"/>
    <property type="evidence" value="ECO:0007669"/>
    <property type="project" value="InterPro"/>
</dbReference>
<dbReference type="InterPro" id="IPR007219">
    <property type="entry name" value="XnlR_reg_dom"/>
</dbReference>
<evidence type="ECO:0000256" key="2">
    <source>
        <dbReference type="ARBA" id="ARBA00022723"/>
    </source>
</evidence>
<evidence type="ECO:0000256" key="1">
    <source>
        <dbReference type="ARBA" id="ARBA00004123"/>
    </source>
</evidence>
<dbReference type="GO" id="GO:0000981">
    <property type="term" value="F:DNA-binding transcription factor activity, RNA polymerase II-specific"/>
    <property type="evidence" value="ECO:0007669"/>
    <property type="project" value="InterPro"/>
</dbReference>
<evidence type="ECO:0000256" key="3">
    <source>
        <dbReference type="ARBA" id="ARBA00023015"/>
    </source>
</evidence>
<dbReference type="GO" id="GO:0003677">
    <property type="term" value="F:DNA binding"/>
    <property type="evidence" value="ECO:0007669"/>
    <property type="project" value="InterPro"/>
</dbReference>
<name>A0A9W8R1Q3_9HYPO</name>
<keyword evidence="5" id="KW-0539">Nucleus</keyword>
<feature type="region of interest" description="Disordered" evidence="6">
    <location>
        <begin position="73"/>
        <end position="97"/>
    </location>
</feature>
<keyword evidence="2" id="KW-0479">Metal-binding</keyword>
<dbReference type="EMBL" id="JAOQAV010000024">
    <property type="protein sequence ID" value="KAJ4185186.1"/>
    <property type="molecule type" value="Genomic_DNA"/>
</dbReference>
<dbReference type="Pfam" id="PF04082">
    <property type="entry name" value="Fungal_trans"/>
    <property type="match status" value="1"/>
</dbReference>
<dbReference type="GO" id="GO:0008270">
    <property type="term" value="F:zinc ion binding"/>
    <property type="evidence" value="ECO:0007669"/>
    <property type="project" value="InterPro"/>
</dbReference>
<keyword evidence="9" id="KW-1185">Reference proteome</keyword>
<evidence type="ECO:0000256" key="6">
    <source>
        <dbReference type="SAM" id="MobiDB-lite"/>
    </source>
</evidence>
<evidence type="ECO:0000256" key="5">
    <source>
        <dbReference type="ARBA" id="ARBA00023242"/>
    </source>
</evidence>
<dbReference type="GO" id="GO:0005634">
    <property type="term" value="C:nucleus"/>
    <property type="evidence" value="ECO:0007669"/>
    <property type="project" value="UniProtKB-SubCell"/>
</dbReference>
<gene>
    <name evidence="8" type="ORF">NW755_008630</name>
</gene>
<dbReference type="PANTHER" id="PTHR47338">
    <property type="entry name" value="ZN(II)2CYS6 TRANSCRIPTION FACTOR (EUROFUNG)-RELATED"/>
    <property type="match status" value="1"/>
</dbReference>
<dbReference type="AlphaFoldDB" id="A0A9W8R1Q3"/>
<evidence type="ECO:0000256" key="4">
    <source>
        <dbReference type="ARBA" id="ARBA00023163"/>
    </source>
</evidence>
<keyword evidence="3" id="KW-0805">Transcription regulation</keyword>
<evidence type="ECO:0000313" key="8">
    <source>
        <dbReference type="EMBL" id="KAJ4185186.1"/>
    </source>
</evidence>
<reference evidence="8" key="1">
    <citation type="submission" date="2022-09" db="EMBL/GenBank/DDBJ databases">
        <title>Fusarium specimens isolated from Avocado Roots.</title>
        <authorList>
            <person name="Stajich J."/>
            <person name="Roper C."/>
            <person name="Heimlech-Rivalta G."/>
        </authorList>
    </citation>
    <scope>NUCLEOTIDE SEQUENCE</scope>
    <source>
        <strain evidence="8">A02</strain>
    </source>
</reference>
<comment type="subcellular location">
    <subcellularLocation>
        <location evidence="1">Nucleus</location>
    </subcellularLocation>
</comment>
<keyword evidence="4" id="KW-0804">Transcription</keyword>